<dbReference type="InterPro" id="IPR036388">
    <property type="entry name" value="WH-like_DNA-bd_sf"/>
</dbReference>
<feature type="region of interest" description="Disordered" evidence="1">
    <location>
        <begin position="60"/>
        <end position="81"/>
    </location>
</feature>
<feature type="region of interest" description="Disordered" evidence="1">
    <location>
        <begin position="1"/>
        <end position="21"/>
    </location>
</feature>
<dbReference type="AlphaFoldDB" id="A0A1L3MGK9"/>
<dbReference type="EMBL" id="CP062789">
    <property type="protein sequence ID" value="QOK21431.1"/>
    <property type="molecule type" value="Genomic_DNA"/>
</dbReference>
<reference evidence="3 5" key="2">
    <citation type="submission" date="2020-10" db="EMBL/GenBank/DDBJ databases">
        <title>Janibacter indicus TT2 genome sequence.</title>
        <authorList>
            <person name="Lee K."/>
            <person name="Ganzorig M."/>
        </authorList>
    </citation>
    <scope>NUCLEOTIDE SEQUENCE [LARGE SCALE GENOMIC DNA]</scope>
    <source>
        <strain evidence="3 5">TT2</strain>
    </source>
</reference>
<dbReference type="CDD" id="cd00090">
    <property type="entry name" value="HTH_ARSR"/>
    <property type="match status" value="1"/>
</dbReference>
<keyword evidence="4" id="KW-1185">Reference proteome</keyword>
<dbReference type="PANTHER" id="PTHR30363">
    <property type="entry name" value="HTH-TYPE TRANSCRIPTIONAL REGULATOR SRLR-RELATED"/>
    <property type="match status" value="1"/>
</dbReference>
<evidence type="ECO:0000313" key="3">
    <source>
        <dbReference type="EMBL" id="QOK21431.1"/>
    </source>
</evidence>
<dbReference type="EMBL" id="CP013290">
    <property type="protein sequence ID" value="APH01525.1"/>
    <property type="molecule type" value="Genomic_DNA"/>
</dbReference>
<dbReference type="Pfam" id="PF12840">
    <property type="entry name" value="HTH_20"/>
    <property type="match status" value="1"/>
</dbReference>
<dbReference type="Gene3D" id="1.10.10.10">
    <property type="entry name" value="Winged helix-like DNA-binding domain superfamily/Winged helix DNA-binding domain"/>
    <property type="match status" value="1"/>
</dbReference>
<dbReference type="Proteomes" id="UP000182938">
    <property type="component" value="Chromosome"/>
</dbReference>
<dbReference type="KEGG" id="jte:ASJ30_08235"/>
<organism evidence="2 4">
    <name type="scientific">Janibacter indicus</name>
    <dbReference type="NCBI Taxonomy" id="857417"/>
    <lineage>
        <taxon>Bacteria</taxon>
        <taxon>Bacillati</taxon>
        <taxon>Actinomycetota</taxon>
        <taxon>Actinomycetes</taxon>
        <taxon>Micrococcales</taxon>
        <taxon>Intrasporangiaceae</taxon>
        <taxon>Janibacter</taxon>
    </lineage>
</organism>
<reference evidence="2 4" key="1">
    <citation type="submission" date="2015-11" db="EMBL/GenBank/DDBJ databases">
        <authorList>
            <person name="Zhang Y."/>
            <person name="Guo Z."/>
        </authorList>
    </citation>
    <scope>NUCLEOTIDE SEQUENCE [LARGE SCALE GENOMIC DNA]</scope>
    <source>
        <strain evidence="2 4">YFY001</strain>
    </source>
</reference>
<evidence type="ECO:0000313" key="4">
    <source>
        <dbReference type="Proteomes" id="UP000182938"/>
    </source>
</evidence>
<dbReference type="Proteomes" id="UP000593998">
    <property type="component" value="Chromosome"/>
</dbReference>
<feature type="compositionally biased region" description="Basic and acidic residues" evidence="1">
    <location>
        <begin position="9"/>
        <end position="21"/>
    </location>
</feature>
<dbReference type="PANTHER" id="PTHR30363:SF28">
    <property type="entry name" value="TRANSCRIPTIONAL REGULATORY PROTEIN-RELATED"/>
    <property type="match status" value="1"/>
</dbReference>
<name>A0A1L3MGK9_9MICO</name>
<gene>
    <name evidence="2" type="ORF">ASJ30_08235</name>
    <name evidence="3" type="ORF">IGS73_09600</name>
</gene>
<protein>
    <submittedName>
        <fullName evidence="2">Transcriptional regulator</fullName>
    </submittedName>
</protein>
<evidence type="ECO:0000313" key="5">
    <source>
        <dbReference type="Proteomes" id="UP000593998"/>
    </source>
</evidence>
<evidence type="ECO:0000256" key="1">
    <source>
        <dbReference type="SAM" id="MobiDB-lite"/>
    </source>
</evidence>
<sequence length="241" mass="25746">MVIAPQDQRASDTDAATRDARTRDRVLATISERGPITAADLASHLGLTATGVRRHLDQLAESGAVTSRAPHTGKRGRGRPAREWVVGDTGHERLASDYDDLATDAVRFVRDTVGPEAVRAFADQRMSALEARCAAQVDAAGDDPRARTEALVSALRSEGYAASARTVGHDVVVGLQLCQGHCPVQHVAAEFPELCEAETDAFSRLLGVHVQRLATLAQGDHVCTTFVPTAGARPHTERSTR</sequence>
<evidence type="ECO:0000313" key="2">
    <source>
        <dbReference type="EMBL" id="APH01525.1"/>
    </source>
</evidence>
<dbReference type="RefSeq" id="WP_072624674.1">
    <property type="nucleotide sequence ID" value="NZ_CP013290.1"/>
</dbReference>
<proteinExistence type="predicted"/>
<dbReference type="InterPro" id="IPR036390">
    <property type="entry name" value="WH_DNA-bd_sf"/>
</dbReference>
<dbReference type="InterPro" id="IPR011991">
    <property type="entry name" value="ArsR-like_HTH"/>
</dbReference>
<dbReference type="InterPro" id="IPR050313">
    <property type="entry name" value="Carb_Metab_HTH_regulators"/>
</dbReference>
<dbReference type="SUPFAM" id="SSF46785">
    <property type="entry name" value="Winged helix' DNA-binding domain"/>
    <property type="match status" value="1"/>
</dbReference>
<accession>A0A1L3MGK9</accession>